<dbReference type="RefSeq" id="WP_343891292.1">
    <property type="nucleotide sequence ID" value="NZ_BAAAEH010000040.1"/>
</dbReference>
<evidence type="ECO:0000313" key="1">
    <source>
        <dbReference type="EMBL" id="MEN2789922.1"/>
    </source>
</evidence>
<protein>
    <submittedName>
        <fullName evidence="1">SapC family protein</fullName>
    </submittedName>
</protein>
<comment type="caution">
    <text evidence="1">The sequence shown here is derived from an EMBL/GenBank/DDBJ whole genome shotgun (WGS) entry which is preliminary data.</text>
</comment>
<name>A0ABU9Y298_9SPHN</name>
<dbReference type="InterPro" id="IPR010836">
    <property type="entry name" value="SapC"/>
</dbReference>
<dbReference type="EMBL" id="JBDIME010000006">
    <property type="protein sequence ID" value="MEN2789922.1"/>
    <property type="molecule type" value="Genomic_DNA"/>
</dbReference>
<gene>
    <name evidence="1" type="ORF">ABC974_09820</name>
</gene>
<organism evidence="1 2">
    <name type="scientific">Sphingomonas oligophenolica</name>
    <dbReference type="NCBI Taxonomy" id="301154"/>
    <lineage>
        <taxon>Bacteria</taxon>
        <taxon>Pseudomonadati</taxon>
        <taxon>Pseudomonadota</taxon>
        <taxon>Alphaproteobacteria</taxon>
        <taxon>Sphingomonadales</taxon>
        <taxon>Sphingomonadaceae</taxon>
        <taxon>Sphingomonas</taxon>
    </lineage>
</organism>
<dbReference type="Proteomes" id="UP001419910">
    <property type="component" value="Unassembled WGS sequence"/>
</dbReference>
<accession>A0ABU9Y298</accession>
<evidence type="ECO:0000313" key="2">
    <source>
        <dbReference type="Proteomes" id="UP001419910"/>
    </source>
</evidence>
<proteinExistence type="predicted"/>
<dbReference type="Pfam" id="PF07277">
    <property type="entry name" value="SapC"/>
    <property type="match status" value="1"/>
</dbReference>
<keyword evidence="2" id="KW-1185">Reference proteome</keyword>
<reference evidence="1 2" key="1">
    <citation type="submission" date="2024-05" db="EMBL/GenBank/DDBJ databases">
        <authorList>
            <person name="Liu Q."/>
            <person name="Xin Y.-H."/>
        </authorList>
    </citation>
    <scope>NUCLEOTIDE SEQUENCE [LARGE SCALE GENOMIC DNA]</scope>
    <source>
        <strain evidence="1 2">CGMCC 1.10181</strain>
    </source>
</reference>
<sequence>MTNKVLLNNVDHSDLRVIARRAAEFGDSVNQVLVFPTEFDDIQREYPIFFRRDPSGALQSIALLGLDRDENLFLDEHGWQGRYVPAVLQRGPFLIGLQERAAEGDTKQEPMIHIDLDDPRVSKSEGLPLFLPHGGNAPYLNHMAGVLRAIYAGIEATAPMFAAFEEAGLIEPVSVEIEIDDARKYVLSDFLTIGRAALAALDGERLERLNRSGFLGVAFMVASSMGNVNRLIELKNRKQRADQGVPAGTA</sequence>